<dbReference type="Bgee" id="ENSOANG00000002734">
    <property type="expression patterns" value="Expressed in brain"/>
</dbReference>
<proteinExistence type="predicted"/>
<dbReference type="OrthoDB" id="9899812at2759"/>
<dbReference type="Ensembl" id="ENSOANT00000004348.2">
    <property type="protein sequence ID" value="ENSOANP00000004347.2"/>
    <property type="gene ID" value="ENSOANG00000002734.2"/>
</dbReference>
<reference evidence="2 3" key="1">
    <citation type="journal article" date="2008" name="Nature">
        <title>Genome analysis of the platypus reveals unique signatures of evolution.</title>
        <authorList>
            <person name="Warren W.C."/>
            <person name="Hillier L.W."/>
            <person name="Marshall Graves J.A."/>
            <person name="Birney E."/>
            <person name="Ponting C.P."/>
            <person name="Grutzner F."/>
            <person name="Belov K."/>
            <person name="Miller W."/>
            <person name="Clarke L."/>
            <person name="Chinwalla A.T."/>
            <person name="Yang S.P."/>
            <person name="Heger A."/>
            <person name="Locke D.P."/>
            <person name="Miethke P."/>
            <person name="Waters P.D."/>
            <person name="Veyrunes F."/>
            <person name="Fulton L."/>
            <person name="Fulton B."/>
            <person name="Graves T."/>
            <person name="Wallis J."/>
            <person name="Puente X.S."/>
            <person name="Lopez-Otin C."/>
            <person name="Ordonez G.R."/>
            <person name="Eichler E.E."/>
            <person name="Chen L."/>
            <person name="Cheng Z."/>
            <person name="Deakin J.E."/>
            <person name="Alsop A."/>
            <person name="Thompson K."/>
            <person name="Kirby P."/>
            <person name="Papenfuss A.T."/>
            <person name="Wakefield M.J."/>
            <person name="Olender T."/>
            <person name="Lancet D."/>
            <person name="Huttley G.A."/>
            <person name="Smit A.F."/>
            <person name="Pask A."/>
            <person name="Temple-Smith P."/>
            <person name="Batzer M.A."/>
            <person name="Walker J.A."/>
            <person name="Konkel M.K."/>
            <person name="Harris R.S."/>
            <person name="Whittington C.M."/>
            <person name="Wong E.S."/>
            <person name="Gemmell N.J."/>
            <person name="Buschiazzo E."/>
            <person name="Vargas Jentzsch I.M."/>
            <person name="Merkel A."/>
            <person name="Schmitz J."/>
            <person name="Zemann A."/>
            <person name="Churakov G."/>
            <person name="Kriegs J.O."/>
            <person name="Brosius J."/>
            <person name="Murchison E.P."/>
            <person name="Sachidanandam R."/>
            <person name="Smith C."/>
            <person name="Hannon G.J."/>
            <person name="Tsend-Ayush E."/>
            <person name="McMillan D."/>
            <person name="Attenborough R."/>
            <person name="Rens W."/>
            <person name="Ferguson-Smith M."/>
            <person name="Lefevre C.M."/>
            <person name="Sharp J.A."/>
            <person name="Nicholas K.R."/>
            <person name="Ray D.A."/>
            <person name="Kube M."/>
            <person name="Reinhardt R."/>
            <person name="Pringle T.H."/>
            <person name="Taylor J."/>
            <person name="Jones R.C."/>
            <person name="Nixon B."/>
            <person name="Dacheux J.L."/>
            <person name="Niwa H."/>
            <person name="Sekita Y."/>
            <person name="Huang X."/>
            <person name="Stark A."/>
            <person name="Kheradpour P."/>
            <person name="Kellis M."/>
            <person name="Flicek P."/>
            <person name="Chen Y."/>
            <person name="Webber C."/>
            <person name="Hardison R."/>
            <person name="Nelson J."/>
            <person name="Hallsworth-Pepin K."/>
            <person name="Delehaunty K."/>
            <person name="Markovic C."/>
            <person name="Minx P."/>
            <person name="Feng Y."/>
            <person name="Kremitzki C."/>
            <person name="Mitreva M."/>
            <person name="Glasscock J."/>
            <person name="Wylie T."/>
            <person name="Wohldmann P."/>
            <person name="Thiru P."/>
            <person name="Nhan M.N."/>
            <person name="Pohl C.S."/>
            <person name="Smith S.M."/>
            <person name="Hou S."/>
            <person name="Nefedov M."/>
            <person name="de Jong P.J."/>
            <person name="Renfree M.B."/>
            <person name="Mardis E.R."/>
            <person name="Wilson R.K."/>
        </authorList>
    </citation>
    <scope>NUCLEOTIDE SEQUENCE [LARGE SCALE GENOMIC DNA]</scope>
    <source>
        <strain evidence="2 3">Glennie</strain>
    </source>
</reference>
<name>F6U9S5_ORNAN</name>
<dbReference type="Pfam" id="PF15152">
    <property type="entry name" value="Kisspeptin"/>
    <property type="match status" value="1"/>
</dbReference>
<reference evidence="2" key="3">
    <citation type="submission" date="2025-09" db="UniProtKB">
        <authorList>
            <consortium name="Ensembl"/>
        </authorList>
    </citation>
    <scope>IDENTIFICATION</scope>
    <source>
        <strain evidence="2">Glennie</strain>
    </source>
</reference>
<dbReference type="GO" id="GO:0031773">
    <property type="term" value="F:kisspeptin receptor binding"/>
    <property type="evidence" value="ECO:0000318"/>
    <property type="project" value="GO_Central"/>
</dbReference>
<feature type="signal peptide" evidence="1">
    <location>
        <begin position="1"/>
        <end position="21"/>
    </location>
</feature>
<protein>
    <submittedName>
        <fullName evidence="2">KiSS-1 metastasis suppressor</fullName>
    </submittedName>
</protein>
<dbReference type="AlphaFoldDB" id="F6U9S5"/>
<dbReference type="FunCoup" id="F6U9S5">
    <property type="interactions" value="278"/>
</dbReference>
<evidence type="ECO:0000256" key="1">
    <source>
        <dbReference type="SAM" id="SignalP"/>
    </source>
</evidence>
<gene>
    <name evidence="2" type="primary">KISS1</name>
</gene>
<dbReference type="InterPro" id="IPR020207">
    <property type="entry name" value="Metastasis-suppressor_KiSS-1"/>
</dbReference>
<dbReference type="CTD" id="3814"/>
<organism evidence="2 3">
    <name type="scientific">Ornithorhynchus anatinus</name>
    <name type="common">Duckbill platypus</name>
    <dbReference type="NCBI Taxonomy" id="9258"/>
    <lineage>
        <taxon>Eukaryota</taxon>
        <taxon>Metazoa</taxon>
        <taxon>Chordata</taxon>
        <taxon>Craniata</taxon>
        <taxon>Vertebrata</taxon>
        <taxon>Euteleostomi</taxon>
        <taxon>Mammalia</taxon>
        <taxon>Monotremata</taxon>
        <taxon>Ornithorhynchidae</taxon>
        <taxon>Ornithorhynchus</taxon>
    </lineage>
</organism>
<evidence type="ECO:0000313" key="2">
    <source>
        <dbReference type="Ensembl" id="ENSOANP00000004347.2"/>
    </source>
</evidence>
<dbReference type="GO" id="GO:0005615">
    <property type="term" value="C:extracellular space"/>
    <property type="evidence" value="ECO:0000318"/>
    <property type="project" value="GO_Central"/>
</dbReference>
<dbReference type="GO" id="GO:0007186">
    <property type="term" value="P:G protein-coupled receptor signaling pathway"/>
    <property type="evidence" value="ECO:0000318"/>
    <property type="project" value="GO_Central"/>
</dbReference>
<dbReference type="GO" id="GO:0033686">
    <property type="term" value="P:positive regulation of luteinizing hormone secretion"/>
    <property type="evidence" value="ECO:0000318"/>
    <property type="project" value="GO_Central"/>
</dbReference>
<feature type="chain" id="PRO_5027826481" evidence="1">
    <location>
        <begin position="22"/>
        <end position="159"/>
    </location>
</feature>
<sequence length="159" mass="17989">MSSLTSLLLLLFLCAFPFGETVEKFTPIQNPRFSGRRSRQLASLLEQTPGLWEPVRERTRGQWERTPGQWERTPPCLDKKPGPEAAEQTARLALLCPPEESPGQVWRGLCPTQSQLVTGPQGGMLVEQEKDLSAYNWNSFGLRYGKRHAGVLKARLKIW</sequence>
<dbReference type="GeneID" id="114813154"/>
<dbReference type="OMA" id="LAHLIPW"/>
<keyword evidence="1" id="KW-0732">Signal</keyword>
<dbReference type="PANTHER" id="PTHR16955:SF6">
    <property type="entry name" value="METASTASIS-SUPPRESSOR KISS-1"/>
    <property type="match status" value="1"/>
</dbReference>
<reference evidence="2" key="2">
    <citation type="submission" date="2025-08" db="UniProtKB">
        <authorList>
            <consortium name="Ensembl"/>
        </authorList>
    </citation>
    <scope>IDENTIFICATION</scope>
    <source>
        <strain evidence="2">Glennie</strain>
    </source>
</reference>
<dbReference type="GeneTree" id="ENSGT00390000008827"/>
<dbReference type="RefSeq" id="XP_028924153.1">
    <property type="nucleotide sequence ID" value="XM_029068320.1"/>
</dbReference>
<accession>F6U9S5</accession>
<dbReference type="eggNOG" id="ENOG502SFM2">
    <property type="taxonomic scope" value="Eukaryota"/>
</dbReference>
<dbReference type="InParanoid" id="F6U9S5"/>
<dbReference type="Proteomes" id="UP000002279">
    <property type="component" value="Chromosome 7"/>
</dbReference>
<dbReference type="STRING" id="9258.ENSOANP00000004347"/>
<dbReference type="KEGG" id="oaa:114813154"/>
<keyword evidence="3" id="KW-1185">Reference proteome</keyword>
<dbReference type="PANTHER" id="PTHR16955">
    <property type="entry name" value="METASTASIS-SUPPRESSOR KISS-1"/>
    <property type="match status" value="1"/>
</dbReference>
<evidence type="ECO:0000313" key="3">
    <source>
        <dbReference type="Proteomes" id="UP000002279"/>
    </source>
</evidence>